<evidence type="ECO:0000313" key="1">
    <source>
        <dbReference type="EMBL" id="KAL0105630.1"/>
    </source>
</evidence>
<sequence>MISRYSMTPDDITQLNDAQKQALLFGLTCENNIRANHPLYWL</sequence>
<reference evidence="1 2" key="1">
    <citation type="submission" date="2023-03" db="EMBL/GenBank/DDBJ databases">
        <title>High recombination rates correlate with genetic variation in Cardiocondyla obscurior ants.</title>
        <authorList>
            <person name="Errbii M."/>
        </authorList>
    </citation>
    <scope>NUCLEOTIDE SEQUENCE [LARGE SCALE GENOMIC DNA]</scope>
    <source>
        <strain evidence="1">Alpha-2009</strain>
        <tissue evidence="1">Whole body</tissue>
    </source>
</reference>
<accession>A0AAW2EUE3</accession>
<dbReference type="Proteomes" id="UP001430953">
    <property type="component" value="Unassembled WGS sequence"/>
</dbReference>
<keyword evidence="2" id="KW-1185">Reference proteome</keyword>
<proteinExistence type="predicted"/>
<organism evidence="1 2">
    <name type="scientific">Cardiocondyla obscurior</name>
    <dbReference type="NCBI Taxonomy" id="286306"/>
    <lineage>
        <taxon>Eukaryota</taxon>
        <taxon>Metazoa</taxon>
        <taxon>Ecdysozoa</taxon>
        <taxon>Arthropoda</taxon>
        <taxon>Hexapoda</taxon>
        <taxon>Insecta</taxon>
        <taxon>Pterygota</taxon>
        <taxon>Neoptera</taxon>
        <taxon>Endopterygota</taxon>
        <taxon>Hymenoptera</taxon>
        <taxon>Apocrita</taxon>
        <taxon>Aculeata</taxon>
        <taxon>Formicoidea</taxon>
        <taxon>Formicidae</taxon>
        <taxon>Myrmicinae</taxon>
        <taxon>Cardiocondyla</taxon>
    </lineage>
</organism>
<dbReference type="AlphaFoldDB" id="A0AAW2EUE3"/>
<name>A0AAW2EUE3_9HYME</name>
<protein>
    <submittedName>
        <fullName evidence="1">Uncharacterized protein</fullName>
    </submittedName>
</protein>
<dbReference type="EMBL" id="JADYXP020000018">
    <property type="protein sequence ID" value="KAL0105630.1"/>
    <property type="molecule type" value="Genomic_DNA"/>
</dbReference>
<evidence type="ECO:0000313" key="2">
    <source>
        <dbReference type="Proteomes" id="UP001430953"/>
    </source>
</evidence>
<gene>
    <name evidence="1" type="ORF">PUN28_015847</name>
</gene>
<comment type="caution">
    <text evidence="1">The sequence shown here is derived from an EMBL/GenBank/DDBJ whole genome shotgun (WGS) entry which is preliminary data.</text>
</comment>